<comment type="caution">
    <text evidence="1">The sequence shown here is derived from an EMBL/GenBank/DDBJ whole genome shotgun (WGS) entry which is preliminary data.</text>
</comment>
<dbReference type="EMBL" id="BAAACG010000009">
    <property type="protein sequence ID" value="GAA0740737.1"/>
    <property type="molecule type" value="Genomic_DNA"/>
</dbReference>
<proteinExistence type="predicted"/>
<keyword evidence="2" id="KW-1185">Reference proteome</keyword>
<organism evidence="1 2">
    <name type="scientific">Clostridium oceanicum</name>
    <dbReference type="NCBI Taxonomy" id="1543"/>
    <lineage>
        <taxon>Bacteria</taxon>
        <taxon>Bacillati</taxon>
        <taxon>Bacillota</taxon>
        <taxon>Clostridia</taxon>
        <taxon>Eubacteriales</taxon>
        <taxon>Clostridiaceae</taxon>
        <taxon>Clostridium</taxon>
    </lineage>
</organism>
<protein>
    <submittedName>
        <fullName evidence="1">Uncharacterized protein</fullName>
    </submittedName>
</protein>
<gene>
    <name evidence="1" type="ORF">GCM10008906_21130</name>
</gene>
<dbReference type="RefSeq" id="WP_343761493.1">
    <property type="nucleotide sequence ID" value="NZ_BAAACG010000009.1"/>
</dbReference>
<name>A0ABP3UUZ9_9CLOT</name>
<evidence type="ECO:0000313" key="1">
    <source>
        <dbReference type="EMBL" id="GAA0740737.1"/>
    </source>
</evidence>
<sequence>MEYETLPLKFKRKLNGSISAVVNNMIENKLSLMEAYKNWYRKKVYELDNSIYYNEYGYKKEIPDVKKEYEMDKELLNDIKKIICKRYKRALRKKRKKESNNATDKQLTYAEKLYEDCYKKKVSFRDKIYTKEEIKKITEDLKEELEYGKIIEVNFEKAK</sequence>
<accession>A0ABP3UUZ9</accession>
<evidence type="ECO:0000313" key="2">
    <source>
        <dbReference type="Proteomes" id="UP001501510"/>
    </source>
</evidence>
<dbReference type="Proteomes" id="UP001501510">
    <property type="component" value="Unassembled WGS sequence"/>
</dbReference>
<reference evidence="2" key="1">
    <citation type="journal article" date="2019" name="Int. J. Syst. Evol. Microbiol.">
        <title>The Global Catalogue of Microorganisms (GCM) 10K type strain sequencing project: providing services to taxonomists for standard genome sequencing and annotation.</title>
        <authorList>
            <consortium name="The Broad Institute Genomics Platform"/>
            <consortium name="The Broad Institute Genome Sequencing Center for Infectious Disease"/>
            <person name="Wu L."/>
            <person name="Ma J."/>
        </authorList>
    </citation>
    <scope>NUCLEOTIDE SEQUENCE [LARGE SCALE GENOMIC DNA]</scope>
    <source>
        <strain evidence="2">JCM 1407</strain>
    </source>
</reference>